<dbReference type="Proteomes" id="UP000322699">
    <property type="component" value="Unassembled WGS sequence"/>
</dbReference>
<keyword evidence="2" id="KW-1185">Reference proteome</keyword>
<evidence type="ECO:0000313" key="2">
    <source>
        <dbReference type="Proteomes" id="UP000322699"/>
    </source>
</evidence>
<gene>
    <name evidence="1" type="ORF">LF1_20710</name>
</gene>
<dbReference type="AlphaFoldDB" id="A0A5B1CEG1"/>
<protein>
    <submittedName>
        <fullName evidence="1">Uncharacterized protein</fullName>
    </submittedName>
</protein>
<reference evidence="1 2" key="1">
    <citation type="submission" date="2019-08" db="EMBL/GenBank/DDBJ databases">
        <title>Deep-cultivation of Planctomycetes and their phenomic and genomic characterization uncovers novel biology.</title>
        <authorList>
            <person name="Wiegand S."/>
            <person name="Jogler M."/>
            <person name="Boedeker C."/>
            <person name="Pinto D."/>
            <person name="Vollmers J."/>
            <person name="Rivas-Marin E."/>
            <person name="Kohn T."/>
            <person name="Peeters S.H."/>
            <person name="Heuer A."/>
            <person name="Rast P."/>
            <person name="Oberbeckmann S."/>
            <person name="Bunk B."/>
            <person name="Jeske O."/>
            <person name="Meyerdierks A."/>
            <person name="Storesund J.E."/>
            <person name="Kallscheuer N."/>
            <person name="Luecker S."/>
            <person name="Lage O.M."/>
            <person name="Pohl T."/>
            <person name="Merkel B.J."/>
            <person name="Hornburger P."/>
            <person name="Mueller R.-W."/>
            <person name="Bruemmer F."/>
            <person name="Labrenz M."/>
            <person name="Spormann A.M."/>
            <person name="Op Den Camp H."/>
            <person name="Overmann J."/>
            <person name="Amann R."/>
            <person name="Jetten M.S.M."/>
            <person name="Mascher T."/>
            <person name="Medema M.H."/>
            <person name="Devos D.P."/>
            <person name="Kaster A.-K."/>
            <person name="Ovreas L."/>
            <person name="Rohde M."/>
            <person name="Galperin M.Y."/>
            <person name="Jogler C."/>
        </authorList>
    </citation>
    <scope>NUCLEOTIDE SEQUENCE [LARGE SCALE GENOMIC DNA]</scope>
    <source>
        <strain evidence="1 2">LF1</strain>
    </source>
</reference>
<proteinExistence type="predicted"/>
<dbReference type="EMBL" id="VRLW01000001">
    <property type="protein sequence ID" value="KAA1259537.1"/>
    <property type="molecule type" value="Genomic_DNA"/>
</dbReference>
<dbReference type="RefSeq" id="WP_068261979.1">
    <property type="nucleotide sequence ID" value="NZ_LWSK01000031.1"/>
</dbReference>
<comment type="caution">
    <text evidence="1">The sequence shown here is derived from an EMBL/GenBank/DDBJ whole genome shotgun (WGS) entry which is preliminary data.</text>
</comment>
<accession>A0A5B1CEG1</accession>
<sequence length="127" mass="14352">MIGGSDQIINTSFPAEIAEHLLRIIRMEWSEMVLENAETGDDIEFLFLGFQSLPRELFVYENARMKQHWDEEGACEVNANKMFHIILKDQQVTVVVDDPSAAINQNVVNAAVQLSKDLSLGRQEFAA</sequence>
<name>A0A5B1CEG1_9BACT</name>
<organism evidence="1 2">
    <name type="scientific">Rubripirellula obstinata</name>
    <dbReference type="NCBI Taxonomy" id="406547"/>
    <lineage>
        <taxon>Bacteria</taxon>
        <taxon>Pseudomonadati</taxon>
        <taxon>Planctomycetota</taxon>
        <taxon>Planctomycetia</taxon>
        <taxon>Pirellulales</taxon>
        <taxon>Pirellulaceae</taxon>
        <taxon>Rubripirellula</taxon>
    </lineage>
</organism>
<evidence type="ECO:0000313" key="1">
    <source>
        <dbReference type="EMBL" id="KAA1259537.1"/>
    </source>
</evidence>